<dbReference type="PANTHER" id="PTHR12045">
    <property type="entry name" value="ALLANTOICASE"/>
    <property type="match status" value="1"/>
</dbReference>
<dbReference type="Gene3D" id="2.60.120.260">
    <property type="entry name" value="Galactose-binding domain-like"/>
    <property type="match status" value="2"/>
</dbReference>
<sequence>MNGTLNSFPLSDEASSVDTPDGSRDMMDIRYIIDTNANSDNEEDFDSTINIGNPLPHHSNLDNQQSNVSNLVSHLTNGFNLVTHLSYGSYSTHHSINDSAYNAEGNSSNDGDNDSSNNNTEETQQENSLESIGLSSQEIEQLLLQEQQQQETEPEPVQLEQLAELQGQQERQEESSEDTEPEQQPEPTPVEEDLSIRFRHLPNATHVDQTPFAHKIDLIADYQDSTVIMSSDETYGAASNLIKTVATPLRTHFQSNEEDEFRDGWLVKRHEESGYATIRLGVPGTITGIDIDCTGYTQCAPLFASVHGNLRSRITNWTALAERVPLIPNAHNFFEVINNTEVHTHAHFTVTPGGGVARLRCYGDIHQPTSMNSREVNMASSKAGAEIVQKPANIVRGEFPNLIIERKASSQDGWICPRVRNGQAEESEFTVIKLAGEAKIDRIVVDTVHFIGNAPEKVVIEGCCIAASQNGGNVDPGPFASAEWINLIAENGVLPNSYNSLPCIYYGPITHIRYRPVPNGGVSQILVKGSYFSARVALPQPQHMSNLVPLKKRRNDENDSRRKSSRVKRPVSRYQ</sequence>
<dbReference type="OrthoDB" id="10266039at2759"/>
<comment type="similarity">
    <text evidence="1">Belongs to the allantoicase family.</text>
</comment>
<dbReference type="SUPFAM" id="SSF49785">
    <property type="entry name" value="Galactose-binding domain-like"/>
    <property type="match status" value="2"/>
</dbReference>
<dbReference type="EMBL" id="DF836329">
    <property type="protein sequence ID" value="GAN03390.1"/>
    <property type="molecule type" value="Genomic_DNA"/>
</dbReference>
<evidence type="ECO:0000256" key="1">
    <source>
        <dbReference type="ARBA" id="ARBA00009242"/>
    </source>
</evidence>
<feature type="compositionally biased region" description="Low complexity" evidence="2">
    <location>
        <begin position="105"/>
        <end position="131"/>
    </location>
</feature>
<dbReference type="InterPro" id="IPR008979">
    <property type="entry name" value="Galactose-bd-like_sf"/>
</dbReference>
<feature type="compositionally biased region" description="Acidic residues" evidence="2">
    <location>
        <begin position="175"/>
        <end position="191"/>
    </location>
</feature>
<name>A0A0C9LT48_9FUNG</name>
<dbReference type="Proteomes" id="UP000053815">
    <property type="component" value="Unassembled WGS sequence"/>
</dbReference>
<dbReference type="GO" id="GO:0000256">
    <property type="term" value="P:allantoin catabolic process"/>
    <property type="evidence" value="ECO:0007669"/>
    <property type="project" value="InterPro"/>
</dbReference>
<feature type="region of interest" description="Disordered" evidence="2">
    <location>
        <begin position="98"/>
        <end position="131"/>
    </location>
</feature>
<feature type="domain" description="Allantoicase" evidence="3">
    <location>
        <begin position="404"/>
        <end position="529"/>
    </location>
</feature>
<feature type="region of interest" description="Disordered" evidence="2">
    <location>
        <begin position="1"/>
        <end position="24"/>
    </location>
</feature>
<feature type="region of interest" description="Disordered" evidence="2">
    <location>
        <begin position="164"/>
        <end position="191"/>
    </location>
</feature>
<gene>
    <name evidence="4" type="ORF">MAM1_0040d02843</name>
</gene>
<protein>
    <submittedName>
        <fullName evidence="4">Allantoicase</fullName>
    </submittedName>
</protein>
<reference evidence="4" key="1">
    <citation type="submission" date="2014-09" db="EMBL/GenBank/DDBJ databases">
        <title>Draft genome sequence of an oleaginous Mucoromycotina fungus Mucor ambiguus NBRC6742.</title>
        <authorList>
            <person name="Takeda I."/>
            <person name="Yamane N."/>
            <person name="Morita T."/>
            <person name="Tamano K."/>
            <person name="Machida M."/>
            <person name="Baker S."/>
            <person name="Koike H."/>
        </authorList>
    </citation>
    <scope>NUCLEOTIDE SEQUENCE</scope>
    <source>
        <strain evidence="4">NBRC 6742</strain>
    </source>
</reference>
<evidence type="ECO:0000259" key="3">
    <source>
        <dbReference type="Pfam" id="PF03561"/>
    </source>
</evidence>
<feature type="region of interest" description="Disordered" evidence="2">
    <location>
        <begin position="39"/>
        <end position="64"/>
    </location>
</feature>
<feature type="compositionally biased region" description="Polar residues" evidence="2">
    <location>
        <begin position="1"/>
        <end position="18"/>
    </location>
</feature>
<accession>A0A0C9LT48</accession>
<feature type="region of interest" description="Disordered" evidence="2">
    <location>
        <begin position="545"/>
        <end position="575"/>
    </location>
</feature>
<dbReference type="PANTHER" id="PTHR12045:SF3">
    <property type="entry name" value="INACTIVE ALLANTOICASE-RELATED"/>
    <property type="match status" value="1"/>
</dbReference>
<evidence type="ECO:0000256" key="2">
    <source>
        <dbReference type="SAM" id="MobiDB-lite"/>
    </source>
</evidence>
<dbReference type="AlphaFoldDB" id="A0A0C9LT48"/>
<dbReference type="InterPro" id="IPR015908">
    <property type="entry name" value="Allantoicase_dom"/>
</dbReference>
<dbReference type="GO" id="GO:0004037">
    <property type="term" value="F:allantoicase activity"/>
    <property type="evidence" value="ECO:0007669"/>
    <property type="project" value="InterPro"/>
</dbReference>
<feature type="compositionally biased region" description="Basic residues" evidence="2">
    <location>
        <begin position="563"/>
        <end position="575"/>
    </location>
</feature>
<evidence type="ECO:0000313" key="5">
    <source>
        <dbReference type="Proteomes" id="UP000053815"/>
    </source>
</evidence>
<feature type="domain" description="Allantoicase" evidence="3">
    <location>
        <begin position="225"/>
        <end position="364"/>
    </location>
</feature>
<organism evidence="4">
    <name type="scientific">Mucor ambiguus</name>
    <dbReference type="NCBI Taxonomy" id="91626"/>
    <lineage>
        <taxon>Eukaryota</taxon>
        <taxon>Fungi</taxon>
        <taxon>Fungi incertae sedis</taxon>
        <taxon>Mucoromycota</taxon>
        <taxon>Mucoromycotina</taxon>
        <taxon>Mucoromycetes</taxon>
        <taxon>Mucorales</taxon>
        <taxon>Mucorineae</taxon>
        <taxon>Mucoraceae</taxon>
        <taxon>Mucor</taxon>
    </lineage>
</organism>
<keyword evidence="5" id="KW-1185">Reference proteome</keyword>
<proteinExistence type="inferred from homology"/>
<dbReference type="STRING" id="91626.A0A0C9LT48"/>
<evidence type="ECO:0000313" key="4">
    <source>
        <dbReference type="EMBL" id="GAN03390.1"/>
    </source>
</evidence>
<dbReference type="InterPro" id="IPR005164">
    <property type="entry name" value="Allantoicase"/>
</dbReference>
<dbReference type="Pfam" id="PF03561">
    <property type="entry name" value="Allantoicase"/>
    <property type="match status" value="2"/>
</dbReference>